<dbReference type="AlphaFoldDB" id="A0A9N9KSY0"/>
<reference evidence="1" key="1">
    <citation type="submission" date="2021-07" db="EMBL/GenBank/DDBJ databases">
        <authorList>
            <person name="Durling M."/>
        </authorList>
    </citation>
    <scope>NUCLEOTIDE SEQUENCE</scope>
</reference>
<dbReference type="Proteomes" id="UP000696280">
    <property type="component" value="Unassembled WGS sequence"/>
</dbReference>
<name>A0A9N9KSY0_9HELO</name>
<comment type="caution">
    <text evidence="1">The sequence shown here is derived from an EMBL/GenBank/DDBJ whole genome shotgun (WGS) entry which is preliminary data.</text>
</comment>
<keyword evidence="2" id="KW-1185">Reference proteome</keyword>
<protein>
    <submittedName>
        <fullName evidence="1">Uncharacterized protein</fullName>
    </submittedName>
</protein>
<proteinExistence type="predicted"/>
<organism evidence="1 2">
    <name type="scientific">Hymenoscyphus fraxineus</name>
    <dbReference type="NCBI Taxonomy" id="746836"/>
    <lineage>
        <taxon>Eukaryota</taxon>
        <taxon>Fungi</taxon>
        <taxon>Dikarya</taxon>
        <taxon>Ascomycota</taxon>
        <taxon>Pezizomycotina</taxon>
        <taxon>Leotiomycetes</taxon>
        <taxon>Helotiales</taxon>
        <taxon>Helotiaceae</taxon>
        <taxon>Hymenoscyphus</taxon>
    </lineage>
</organism>
<evidence type="ECO:0000313" key="1">
    <source>
        <dbReference type="EMBL" id="CAG8951437.1"/>
    </source>
</evidence>
<evidence type="ECO:0000313" key="2">
    <source>
        <dbReference type="Proteomes" id="UP000696280"/>
    </source>
</evidence>
<accession>A0A9N9KSY0</accession>
<sequence length="82" mass="8921">MKRLNPFMVIVRTLRDIEGQKSCNVTILGVASPSPTIAAPEVLRLVGGERSFAAQGEKVPLTGPPLRFARIHQEPVAFIRGL</sequence>
<dbReference type="EMBL" id="CAJVRL010000043">
    <property type="protein sequence ID" value="CAG8951437.1"/>
    <property type="molecule type" value="Genomic_DNA"/>
</dbReference>
<gene>
    <name evidence="1" type="ORF">HYFRA_00007353</name>
</gene>